<protein>
    <submittedName>
        <fullName evidence="1">Uncharacterized protein</fullName>
    </submittedName>
</protein>
<gene>
    <name evidence="1" type="ORF">EQG63_11250</name>
</gene>
<organism evidence="1 2">
    <name type="scientific">Flavobacterium amnicola</name>
    <dbReference type="NCBI Taxonomy" id="2506422"/>
    <lineage>
        <taxon>Bacteria</taxon>
        <taxon>Pseudomonadati</taxon>
        <taxon>Bacteroidota</taxon>
        <taxon>Flavobacteriia</taxon>
        <taxon>Flavobacteriales</taxon>
        <taxon>Flavobacteriaceae</taxon>
        <taxon>Flavobacterium</taxon>
    </lineage>
</organism>
<proteinExistence type="predicted"/>
<accession>A0A4Q1K0K7</accession>
<dbReference type="Proteomes" id="UP000290283">
    <property type="component" value="Unassembled WGS sequence"/>
</dbReference>
<keyword evidence="2" id="KW-1185">Reference proteome</keyword>
<comment type="caution">
    <text evidence="1">The sequence shown here is derived from an EMBL/GenBank/DDBJ whole genome shotgun (WGS) entry which is preliminary data.</text>
</comment>
<name>A0A4Q1K0K7_9FLAO</name>
<evidence type="ECO:0000313" key="2">
    <source>
        <dbReference type="Proteomes" id="UP000290283"/>
    </source>
</evidence>
<dbReference type="OrthoDB" id="1453620at2"/>
<evidence type="ECO:0000313" key="1">
    <source>
        <dbReference type="EMBL" id="RXR17357.1"/>
    </source>
</evidence>
<reference evidence="2" key="1">
    <citation type="submission" date="2019-01" db="EMBL/GenBank/DDBJ databases">
        <title>Cytophagaceae bacterium strain CAR-16.</title>
        <authorList>
            <person name="Chen W.-M."/>
        </authorList>
    </citation>
    <scope>NUCLEOTIDE SEQUENCE [LARGE SCALE GENOMIC DNA]</scope>
    <source>
        <strain evidence="2">LLJ-11</strain>
    </source>
</reference>
<sequence length="73" mass="8473">MKTEDGKQLRPCIVSWAKVALKINENANNSNKCTPEYWEKVIDIILAQKKFKDKKINRQIAIDSYHLVNNKKG</sequence>
<dbReference type="EMBL" id="SBKO01000005">
    <property type="protein sequence ID" value="RXR17357.1"/>
    <property type="molecule type" value="Genomic_DNA"/>
</dbReference>
<dbReference type="RefSeq" id="WP_129436475.1">
    <property type="nucleotide sequence ID" value="NZ_SBKO01000005.1"/>
</dbReference>
<dbReference type="AlphaFoldDB" id="A0A4Q1K0K7"/>